<evidence type="ECO:0000259" key="1">
    <source>
        <dbReference type="Pfam" id="PF12146"/>
    </source>
</evidence>
<dbReference type="Pfam" id="PF12146">
    <property type="entry name" value="Hydrolase_4"/>
    <property type="match status" value="1"/>
</dbReference>
<dbReference type="InterPro" id="IPR022742">
    <property type="entry name" value="Hydrolase_4"/>
</dbReference>
<comment type="caution">
    <text evidence="2">The sequence shown here is derived from an EMBL/GenBank/DDBJ whole genome shotgun (WGS) entry which is preliminary data.</text>
</comment>
<dbReference type="PANTHER" id="PTHR11614">
    <property type="entry name" value="PHOSPHOLIPASE-RELATED"/>
    <property type="match status" value="1"/>
</dbReference>
<sequence>MGRSTSRLRNKRGQELHLEAFTPEGPVQAVLVFHHGYGEHVGRYQEVFQQFSGAGVAIHAYDAHGHGRSEPQDPRDRCLIWSFDHLVDDLGQVGRHVRDQYPPGTPMFVGGQSMGALTSLHLMLRDESPWQGVVLGTATIDVEWNWVLRVQASVGNLLARLIPRAQIVPAVRGEDMSPDPAVIETMVQDPFNFLGPVRVRTALSLLNGFRGMQRDQGRISLPIYAHHGTKDKLASLPAVKRLLECCESTDVTLKEFPDGYHEIFMNKQQKEAIDCITEWILDHC</sequence>
<dbReference type="InterPro" id="IPR051044">
    <property type="entry name" value="MAG_DAG_Lipase"/>
</dbReference>
<name>A0AAW1QV37_9CHLO</name>
<dbReference type="AlphaFoldDB" id="A0AAW1QV37"/>
<dbReference type="Gene3D" id="3.40.50.1820">
    <property type="entry name" value="alpha/beta hydrolase"/>
    <property type="match status" value="1"/>
</dbReference>
<dbReference type="InterPro" id="IPR029058">
    <property type="entry name" value="AB_hydrolase_fold"/>
</dbReference>
<protein>
    <recommendedName>
        <fullName evidence="1">Serine aminopeptidase S33 domain-containing protein</fullName>
    </recommendedName>
</protein>
<accession>A0AAW1QV37</accession>
<keyword evidence="3" id="KW-1185">Reference proteome</keyword>
<dbReference type="SUPFAM" id="SSF53474">
    <property type="entry name" value="alpha/beta-Hydrolases"/>
    <property type="match status" value="1"/>
</dbReference>
<evidence type="ECO:0000313" key="2">
    <source>
        <dbReference type="EMBL" id="KAK9825329.1"/>
    </source>
</evidence>
<feature type="domain" description="Serine aminopeptidase S33" evidence="1">
    <location>
        <begin position="26"/>
        <end position="267"/>
    </location>
</feature>
<evidence type="ECO:0000313" key="3">
    <source>
        <dbReference type="Proteomes" id="UP001438707"/>
    </source>
</evidence>
<reference evidence="2 3" key="1">
    <citation type="journal article" date="2024" name="Nat. Commun.">
        <title>Phylogenomics reveals the evolutionary origins of lichenization in chlorophyte algae.</title>
        <authorList>
            <person name="Puginier C."/>
            <person name="Libourel C."/>
            <person name="Otte J."/>
            <person name="Skaloud P."/>
            <person name="Haon M."/>
            <person name="Grisel S."/>
            <person name="Petersen M."/>
            <person name="Berrin J.G."/>
            <person name="Delaux P.M."/>
            <person name="Dal Grande F."/>
            <person name="Keller J."/>
        </authorList>
    </citation>
    <scope>NUCLEOTIDE SEQUENCE [LARGE SCALE GENOMIC DNA]</scope>
    <source>
        <strain evidence="2 3">SAG 2145</strain>
    </source>
</reference>
<dbReference type="EMBL" id="JALJOS010000025">
    <property type="protein sequence ID" value="KAK9825329.1"/>
    <property type="molecule type" value="Genomic_DNA"/>
</dbReference>
<dbReference type="Proteomes" id="UP001438707">
    <property type="component" value="Unassembled WGS sequence"/>
</dbReference>
<organism evidence="2 3">
    <name type="scientific">Apatococcus lobatus</name>
    <dbReference type="NCBI Taxonomy" id="904363"/>
    <lineage>
        <taxon>Eukaryota</taxon>
        <taxon>Viridiplantae</taxon>
        <taxon>Chlorophyta</taxon>
        <taxon>core chlorophytes</taxon>
        <taxon>Trebouxiophyceae</taxon>
        <taxon>Chlorellales</taxon>
        <taxon>Chlorellaceae</taxon>
        <taxon>Apatococcus</taxon>
    </lineage>
</organism>
<proteinExistence type="predicted"/>
<gene>
    <name evidence="2" type="ORF">WJX74_009812</name>
</gene>
<dbReference type="FunFam" id="3.40.50.1820:FF:000117">
    <property type="entry name" value="Monoglyceride lipase, putative"/>
    <property type="match status" value="1"/>
</dbReference>